<dbReference type="GO" id="GO:0006952">
    <property type="term" value="P:defense response"/>
    <property type="evidence" value="ECO:0007669"/>
    <property type="project" value="UniProtKB-KW"/>
</dbReference>
<dbReference type="CDD" id="cd14798">
    <property type="entry name" value="RX-CC_like"/>
    <property type="match status" value="1"/>
</dbReference>
<gene>
    <name evidence="7" type="ORF">COLO4_15039</name>
</gene>
<dbReference type="Gene3D" id="3.80.10.10">
    <property type="entry name" value="Ribonuclease Inhibitor"/>
    <property type="match status" value="4"/>
</dbReference>
<dbReference type="PANTHER" id="PTHR47186">
    <property type="entry name" value="LEUCINE-RICH REPEAT-CONTAINING PROTEIN 57"/>
    <property type="match status" value="1"/>
</dbReference>
<evidence type="ECO:0000313" key="7">
    <source>
        <dbReference type="EMBL" id="OMO96857.1"/>
    </source>
</evidence>
<feature type="domain" description="Disease resistance N-terminal" evidence="4">
    <location>
        <begin position="10"/>
        <end position="91"/>
    </location>
</feature>
<evidence type="ECO:0000256" key="2">
    <source>
        <dbReference type="ARBA" id="ARBA00022741"/>
    </source>
</evidence>
<dbReference type="GO" id="GO:0000166">
    <property type="term" value="F:nucleotide binding"/>
    <property type="evidence" value="ECO:0007669"/>
    <property type="project" value="UniProtKB-KW"/>
</dbReference>
<dbReference type="InterPro" id="IPR032675">
    <property type="entry name" value="LRR_dom_sf"/>
</dbReference>
<dbReference type="PANTHER" id="PTHR47186:SF13">
    <property type="entry name" value="DISEASE RESISTANCE PROTEIN RGA3"/>
    <property type="match status" value="1"/>
</dbReference>
<dbReference type="Gene3D" id="1.20.5.4130">
    <property type="match status" value="1"/>
</dbReference>
<reference evidence="8" key="1">
    <citation type="submission" date="2013-09" db="EMBL/GenBank/DDBJ databases">
        <title>Corchorus olitorius genome sequencing.</title>
        <authorList>
            <person name="Alam M."/>
            <person name="Haque M.S."/>
            <person name="Islam M.S."/>
            <person name="Emdad E.M."/>
            <person name="Islam M.M."/>
            <person name="Ahmed B."/>
            <person name="Halim A."/>
            <person name="Hossen Q.M.M."/>
            <person name="Hossain M.Z."/>
            <person name="Ahmed R."/>
            <person name="Khan M.M."/>
            <person name="Islam R."/>
            <person name="Rashid M.M."/>
            <person name="Khan S.A."/>
            <person name="Rahman M.S."/>
            <person name="Alam M."/>
            <person name="Yahiya A.S."/>
            <person name="Khan M.S."/>
            <person name="Azam M.S."/>
            <person name="Haque T."/>
            <person name="Lashkar M.Z.H."/>
            <person name="Akhand A.I."/>
            <person name="Morshed G."/>
            <person name="Roy S."/>
            <person name="Uddin K.S."/>
            <person name="Rabeya T."/>
            <person name="Hossain A.S."/>
            <person name="Chowdhury A."/>
            <person name="Snigdha A.R."/>
            <person name="Mortoza M.S."/>
            <person name="Matin S.A."/>
            <person name="Hoque S.M.E."/>
            <person name="Islam M.K."/>
            <person name="Roy D.K."/>
            <person name="Haider R."/>
            <person name="Moosa M.M."/>
            <person name="Elias S.M."/>
            <person name="Hasan A.M."/>
            <person name="Jahan S."/>
            <person name="Shafiuddin M."/>
            <person name="Mahmood N."/>
            <person name="Shommy N.S."/>
        </authorList>
    </citation>
    <scope>NUCLEOTIDE SEQUENCE [LARGE SCALE GENOMIC DNA]</scope>
    <source>
        <strain evidence="8">cv. O-4</strain>
    </source>
</reference>
<organism evidence="7 8">
    <name type="scientific">Corchorus olitorius</name>
    <dbReference type="NCBI Taxonomy" id="93759"/>
    <lineage>
        <taxon>Eukaryota</taxon>
        <taxon>Viridiplantae</taxon>
        <taxon>Streptophyta</taxon>
        <taxon>Embryophyta</taxon>
        <taxon>Tracheophyta</taxon>
        <taxon>Spermatophyta</taxon>
        <taxon>Magnoliopsida</taxon>
        <taxon>eudicotyledons</taxon>
        <taxon>Gunneridae</taxon>
        <taxon>Pentapetalae</taxon>
        <taxon>rosids</taxon>
        <taxon>malvids</taxon>
        <taxon>Malvales</taxon>
        <taxon>Malvaceae</taxon>
        <taxon>Grewioideae</taxon>
        <taxon>Apeibeae</taxon>
        <taxon>Corchorus</taxon>
    </lineage>
</organism>
<dbReference type="InterPro" id="IPR041118">
    <property type="entry name" value="Rx_N"/>
</dbReference>
<name>A0A1R3JQ73_9ROSI</name>
<feature type="domain" description="Disease resistance protein At4g27190-like leucine-rich repeats" evidence="5">
    <location>
        <begin position="589"/>
        <end position="700"/>
    </location>
</feature>
<dbReference type="AlphaFoldDB" id="A0A1R3JQ73"/>
<keyword evidence="3" id="KW-0611">Plant defense</keyword>
<feature type="domain" description="R13L1/DRL21-like LRR repeat region" evidence="6">
    <location>
        <begin position="305"/>
        <end position="429"/>
    </location>
</feature>
<evidence type="ECO:0000259" key="6">
    <source>
        <dbReference type="Pfam" id="PF25019"/>
    </source>
</evidence>
<accession>A0A1R3JQ73</accession>
<dbReference type="OrthoDB" id="2973320at2759"/>
<evidence type="ECO:0000256" key="3">
    <source>
        <dbReference type="ARBA" id="ARBA00022821"/>
    </source>
</evidence>
<protein>
    <submittedName>
        <fullName evidence="7">Uncharacterized protein</fullName>
    </submittedName>
</protein>
<dbReference type="InterPro" id="IPR038005">
    <property type="entry name" value="RX-like_CC"/>
</dbReference>
<evidence type="ECO:0000259" key="5">
    <source>
        <dbReference type="Pfam" id="PF23247"/>
    </source>
</evidence>
<dbReference type="InterPro" id="IPR056789">
    <property type="entry name" value="LRR_R13L1-DRL21"/>
</dbReference>
<sequence length="735" mass="82631">MADALLSAVASTIVESISSLLSEEFGITGGLKTELKRMQSTFTTIQAVLVDAEEKQWTSEAIKDWLRKLKATAYEVEDILDDFAANTPRGTQVNTLSRFPKQLSFHFKMAHKLRNVREKLDAIAGERSKFHLTEGIRAVEDRQVGLTVPKTVRHMFARSGTPNLHNVNFLRSLIVKAKKKGEEEFYLKIATKQKHLRALEVSFYSITMNLSFDNFRHLRYLNFRGFNISTLPESISSLRNLQTLNLRDCRQLRTLPKGLKHLKSLIYLDIGGCISLTCMPDGLGQLSSLRVLSKFIVGKDHGCHIDELKEMALEGELRIKELDNVKSSADARSANLNMKQNLRSLSLEWRESKSNDGARDENGEDVLTGLQPHPNLKKLSITSYHGARFSNWLMDLLVVEISLEKCGRCECLPPLGKLSFLKVLDIFRMDALKSIDSSFYGDGETSFPSLESLRLTHMPCLEEWTTINDGRESFPLLSSLTITNCPKLVEIPPVLELSLKSLQIYGNFTISLLNSVVHLTSLTFLSVYGLIDLTVVPEGVLQHHKHLEELALSGLRRLKSLSDVLDNLSALKHLKISFCDELESLPAGLENLSSLESLLLFRCDSLVGLPENGLRGLSSLSILSIKNCEKLESLSEGVRYLTSLRDLQIWECPELKSLPESIQHLTSLSSLRIDRCENLMSLPRGLQSLTALKELSITECPNVERRCKAEGGEDWPFIAHIPTVQIRSGKEYSRR</sequence>
<comment type="caution">
    <text evidence="7">The sequence shown here is derived from an EMBL/GenBank/DDBJ whole genome shotgun (WGS) entry which is preliminary data.</text>
</comment>
<keyword evidence="2" id="KW-0547">Nucleotide-binding</keyword>
<dbReference type="InterPro" id="IPR057135">
    <property type="entry name" value="At4g27190-like_LRR"/>
</dbReference>
<feature type="domain" description="R13L1/DRL21-like LRR repeat region" evidence="6">
    <location>
        <begin position="216"/>
        <end position="273"/>
    </location>
</feature>
<dbReference type="Pfam" id="PF18052">
    <property type="entry name" value="Rx_N"/>
    <property type="match status" value="1"/>
</dbReference>
<evidence type="ECO:0000256" key="1">
    <source>
        <dbReference type="ARBA" id="ARBA00022737"/>
    </source>
</evidence>
<dbReference type="Pfam" id="PF23247">
    <property type="entry name" value="LRR_RPS2"/>
    <property type="match status" value="1"/>
</dbReference>
<proteinExistence type="predicted"/>
<evidence type="ECO:0000259" key="4">
    <source>
        <dbReference type="Pfam" id="PF18052"/>
    </source>
</evidence>
<evidence type="ECO:0000313" key="8">
    <source>
        <dbReference type="Proteomes" id="UP000187203"/>
    </source>
</evidence>
<keyword evidence="8" id="KW-1185">Reference proteome</keyword>
<dbReference type="Proteomes" id="UP000187203">
    <property type="component" value="Unassembled WGS sequence"/>
</dbReference>
<dbReference type="EMBL" id="AWUE01015548">
    <property type="protein sequence ID" value="OMO96857.1"/>
    <property type="molecule type" value="Genomic_DNA"/>
</dbReference>
<dbReference type="SUPFAM" id="SSF52058">
    <property type="entry name" value="L domain-like"/>
    <property type="match status" value="2"/>
</dbReference>
<dbReference type="Pfam" id="PF25019">
    <property type="entry name" value="LRR_R13L1-DRL21"/>
    <property type="match status" value="2"/>
</dbReference>
<keyword evidence="1" id="KW-0677">Repeat</keyword>